<evidence type="ECO:0000256" key="2">
    <source>
        <dbReference type="ARBA" id="ARBA00022475"/>
    </source>
</evidence>
<feature type="transmembrane region" description="Helical" evidence="7">
    <location>
        <begin position="409"/>
        <end position="431"/>
    </location>
</feature>
<feature type="domain" description="ABC3 transporter permease C-terminal" evidence="8">
    <location>
        <begin position="316"/>
        <end position="433"/>
    </location>
</feature>
<sequence>MSYLSIAWRNMCERPLASFLTGLSMALGVAAVIVVLVIHRVAVEQFEQDAQGYHFIVGGTGGRTELVMSTVYHLGKPLYPISYNYYRKFVDGEYAKYVDAVVPYCLGDTFVVGDYKYRAIGTTPDLFEKLRYDGEHPYEFDEGRNFKRENFYEAVIGSAVARQGNIKVGDVVNPTHGLSGDPDAAHRDFVVVGILAPTNTANDRALYVNMEGFYLLPGHSLSAKSERSDQTAASNTPEPGAPTVGFDNDGATLEPLPDDQREVTSILVKAKGPTEAMQLNLSINKSGSGTQAVPPSEVVAQMLENIVGPVRTVLLVLTALIVLVAAIGILVSIYNSMSDRAHDIAVMRALGASRAAVQSIVLLEAVLLAVLGGLAGWVLGHLMVGLASPYVEAKTGVALDMLAMDPKELIVLPSLVLLAVLAGILPAITAYRTDVAKALSGTR</sequence>
<evidence type="ECO:0000313" key="11">
    <source>
        <dbReference type="Proteomes" id="UP001155241"/>
    </source>
</evidence>
<dbReference type="InterPro" id="IPR003838">
    <property type="entry name" value="ABC3_permease_C"/>
</dbReference>
<accession>A0A9X2FHW2</accession>
<evidence type="ECO:0000259" key="8">
    <source>
        <dbReference type="Pfam" id="PF02687"/>
    </source>
</evidence>
<organism evidence="10 11">
    <name type="scientific">Aeoliella straminimaris</name>
    <dbReference type="NCBI Taxonomy" id="2954799"/>
    <lineage>
        <taxon>Bacteria</taxon>
        <taxon>Pseudomonadati</taxon>
        <taxon>Planctomycetota</taxon>
        <taxon>Planctomycetia</taxon>
        <taxon>Pirellulales</taxon>
        <taxon>Lacipirellulaceae</taxon>
        <taxon>Aeoliella</taxon>
    </lineage>
</organism>
<feature type="domain" description="MacB-like periplasmic core" evidence="9">
    <location>
        <begin position="18"/>
        <end position="213"/>
    </location>
</feature>
<keyword evidence="11" id="KW-1185">Reference proteome</keyword>
<evidence type="ECO:0000256" key="4">
    <source>
        <dbReference type="ARBA" id="ARBA00022989"/>
    </source>
</evidence>
<proteinExistence type="predicted"/>
<evidence type="ECO:0000259" key="9">
    <source>
        <dbReference type="Pfam" id="PF12704"/>
    </source>
</evidence>
<name>A0A9X2FHW2_9BACT</name>
<gene>
    <name evidence="10" type="ORF">NG895_25270</name>
</gene>
<keyword evidence="3 7" id="KW-0812">Transmembrane</keyword>
<keyword evidence="5 7" id="KW-0472">Membrane</keyword>
<feature type="region of interest" description="Disordered" evidence="6">
    <location>
        <begin position="225"/>
        <end position="258"/>
    </location>
</feature>
<dbReference type="InterPro" id="IPR051125">
    <property type="entry name" value="ABC-4/HrtB_transporter"/>
</dbReference>
<evidence type="ECO:0000256" key="1">
    <source>
        <dbReference type="ARBA" id="ARBA00004651"/>
    </source>
</evidence>
<dbReference type="PANTHER" id="PTHR43738:SF2">
    <property type="entry name" value="ABC TRANSPORTER PERMEASE"/>
    <property type="match status" value="1"/>
</dbReference>
<dbReference type="Pfam" id="PF02687">
    <property type="entry name" value="FtsX"/>
    <property type="match status" value="1"/>
</dbReference>
<protein>
    <submittedName>
        <fullName evidence="10">ABC transporter permease</fullName>
    </submittedName>
</protein>
<dbReference type="RefSeq" id="WP_252855333.1">
    <property type="nucleotide sequence ID" value="NZ_JAMXLR010000090.1"/>
</dbReference>
<comment type="subcellular location">
    <subcellularLocation>
        <location evidence="1">Cell membrane</location>
        <topology evidence="1">Multi-pass membrane protein</topology>
    </subcellularLocation>
</comment>
<evidence type="ECO:0000256" key="7">
    <source>
        <dbReference type="SAM" id="Phobius"/>
    </source>
</evidence>
<dbReference type="InterPro" id="IPR025857">
    <property type="entry name" value="MacB_PCD"/>
</dbReference>
<dbReference type="EMBL" id="JAMXLR010000090">
    <property type="protein sequence ID" value="MCO6047224.1"/>
    <property type="molecule type" value="Genomic_DNA"/>
</dbReference>
<evidence type="ECO:0000313" key="10">
    <source>
        <dbReference type="EMBL" id="MCO6047224.1"/>
    </source>
</evidence>
<evidence type="ECO:0000256" key="5">
    <source>
        <dbReference type="ARBA" id="ARBA00023136"/>
    </source>
</evidence>
<dbReference type="Proteomes" id="UP001155241">
    <property type="component" value="Unassembled WGS sequence"/>
</dbReference>
<dbReference type="GO" id="GO:0005886">
    <property type="term" value="C:plasma membrane"/>
    <property type="evidence" value="ECO:0007669"/>
    <property type="project" value="UniProtKB-SubCell"/>
</dbReference>
<dbReference type="AlphaFoldDB" id="A0A9X2FHW2"/>
<feature type="transmembrane region" description="Helical" evidence="7">
    <location>
        <begin position="313"/>
        <end position="334"/>
    </location>
</feature>
<keyword evidence="4 7" id="KW-1133">Transmembrane helix</keyword>
<keyword evidence="2" id="KW-1003">Cell membrane</keyword>
<dbReference type="PANTHER" id="PTHR43738">
    <property type="entry name" value="ABC TRANSPORTER, MEMBRANE PROTEIN"/>
    <property type="match status" value="1"/>
</dbReference>
<feature type="transmembrane region" description="Helical" evidence="7">
    <location>
        <begin position="355"/>
        <end position="379"/>
    </location>
</feature>
<comment type="caution">
    <text evidence="10">The sequence shown here is derived from an EMBL/GenBank/DDBJ whole genome shotgun (WGS) entry which is preliminary data.</text>
</comment>
<reference evidence="10" key="1">
    <citation type="submission" date="2022-06" db="EMBL/GenBank/DDBJ databases">
        <title>Aeoliella straminimaris, a novel planctomycete from sediments.</title>
        <authorList>
            <person name="Vitorino I.R."/>
            <person name="Lage O.M."/>
        </authorList>
    </citation>
    <scope>NUCLEOTIDE SEQUENCE</scope>
    <source>
        <strain evidence="10">ICT_H6.2</strain>
    </source>
</reference>
<evidence type="ECO:0000256" key="6">
    <source>
        <dbReference type="SAM" id="MobiDB-lite"/>
    </source>
</evidence>
<dbReference type="Pfam" id="PF12704">
    <property type="entry name" value="MacB_PCD"/>
    <property type="match status" value="1"/>
</dbReference>
<evidence type="ECO:0000256" key="3">
    <source>
        <dbReference type="ARBA" id="ARBA00022692"/>
    </source>
</evidence>